<dbReference type="PANTHER" id="PTHR43515:SF1">
    <property type="entry name" value="THREONINE SYNTHASE-LIKE 1"/>
    <property type="match status" value="1"/>
</dbReference>
<sequence>MQYLHIRTFEKINDSDLLLTVENLENGYYVPETFPEITAADLQKLAQLKPAERISSLLALFFPSFTRKELDEIVGKQFSKIDSLLPLKPFNHYMPLYLAELDKLDSGSIYDYILPLLVQLQAAALRKRQDRRDLILLEHNLGNSSFVALVRALEAVKYDRKLTLYYNPKRINPVVHAAMKKYVNNIILAPVDNALSLPTINLFASRLRHIKSQVALSRSEVNDSKSDSDNYEKTPQSVDMTNEENLSDYPAPTLSTLDSLSAVLIATALQLAVIAELPLNKADKIHPENKEEISDSPEKGAGDSYRRVNLFLPAKQGYLLLAACYAKVMCPLINKIILSGQKGNMLSELVHNFRFEVKGKHNTFELPVQLERMLFEFSSRDNVKSLAWMNDFAHKGVLQLSLQCRHNINGVISAELYTEKAEEKLLLTIYDRFDLLLPPLSVLAFAGFLKYYEKNQKEDELDVVFVNASIYRYADRVINAIYAPAEIKGRKFKELMQALALESGQLFPQWFIMEQDIPPENIVNNDRYDPEKHKAEFEKIRLEGLTQEEIDNLV</sequence>
<evidence type="ECO:0000256" key="1">
    <source>
        <dbReference type="SAM" id="MobiDB-lite"/>
    </source>
</evidence>
<dbReference type="Gene3D" id="3.40.50.1100">
    <property type="match status" value="1"/>
</dbReference>
<dbReference type="PANTHER" id="PTHR43515">
    <property type="entry name" value="THREONINE SYNTHASE-LIKE 1"/>
    <property type="match status" value="1"/>
</dbReference>
<dbReference type="SUPFAM" id="SSF53686">
    <property type="entry name" value="Tryptophan synthase beta subunit-like PLP-dependent enzymes"/>
    <property type="match status" value="2"/>
</dbReference>
<organism evidence="2 3">
    <name type="scientific">Amygdalobacter indicium</name>
    <dbReference type="NCBI Taxonomy" id="3029272"/>
    <lineage>
        <taxon>Bacteria</taxon>
        <taxon>Bacillati</taxon>
        <taxon>Bacillota</taxon>
        <taxon>Clostridia</taxon>
        <taxon>Eubacteriales</taxon>
        <taxon>Oscillospiraceae</taxon>
        <taxon>Amygdalobacter</taxon>
    </lineage>
</organism>
<evidence type="ECO:0000313" key="2">
    <source>
        <dbReference type="EMBL" id="WEG35089.1"/>
    </source>
</evidence>
<accession>A0ABY8C576</accession>
<proteinExistence type="predicted"/>
<dbReference type="Gene3D" id="3.90.1380.10">
    <property type="entry name" value="Threonine synthase, N-terminal domain"/>
    <property type="match status" value="1"/>
</dbReference>
<reference evidence="2 3" key="1">
    <citation type="submission" date="2023-02" db="EMBL/GenBank/DDBJ databases">
        <title>Novel Oscillospiraceae bacterial genomes.</title>
        <authorList>
            <person name="Srinivasan S."/>
            <person name="Austin M.N."/>
            <person name="Fiedler T.L."/>
            <person name="Strenk S.M."/>
            <person name="Agnew K.J."/>
            <person name="Nagana Gowda G.A."/>
            <person name="Raftery D."/>
            <person name="Beamer M.A."/>
            <person name="Achilles S.L."/>
            <person name="Wiesenfeld H.C."/>
            <person name="Fredricks D.N."/>
            <person name="Hillier S.L."/>
        </authorList>
    </citation>
    <scope>NUCLEOTIDE SEQUENCE [LARGE SCALE GENOMIC DNA]</scope>
    <source>
        <strain evidence="2 3">CHIC02 1186E3-8</strain>
    </source>
</reference>
<dbReference type="EMBL" id="CP118868">
    <property type="protein sequence ID" value="WEG35089.1"/>
    <property type="molecule type" value="Genomic_DNA"/>
</dbReference>
<feature type="region of interest" description="Disordered" evidence="1">
    <location>
        <begin position="218"/>
        <end position="247"/>
    </location>
</feature>
<feature type="compositionally biased region" description="Basic and acidic residues" evidence="1">
    <location>
        <begin position="220"/>
        <end position="232"/>
    </location>
</feature>
<gene>
    <name evidence="2" type="ORF">PYS61_03875</name>
</gene>
<dbReference type="RefSeq" id="WP_315571126.1">
    <property type="nucleotide sequence ID" value="NZ_CP118868.1"/>
</dbReference>
<keyword evidence="3" id="KW-1185">Reference proteome</keyword>
<dbReference type="InterPro" id="IPR036052">
    <property type="entry name" value="TrpB-like_PALP_sf"/>
</dbReference>
<evidence type="ECO:0000313" key="3">
    <source>
        <dbReference type="Proteomes" id="UP001220478"/>
    </source>
</evidence>
<dbReference type="InterPro" id="IPR037158">
    <property type="entry name" value="Thr_synth_N_sf"/>
</dbReference>
<protein>
    <submittedName>
        <fullName evidence="2">Uncharacterized protein</fullName>
    </submittedName>
</protein>
<dbReference type="Proteomes" id="UP001220478">
    <property type="component" value="Chromosome"/>
</dbReference>
<name>A0ABY8C576_9FIRM</name>